<dbReference type="EMBL" id="RWIC01000405">
    <property type="protein sequence ID" value="TKC44301.1"/>
    <property type="molecule type" value="Genomic_DNA"/>
</dbReference>
<feature type="region of interest" description="Disordered" evidence="7">
    <location>
        <begin position="596"/>
        <end position="671"/>
    </location>
</feature>
<feature type="region of interest" description="Disordered" evidence="7">
    <location>
        <begin position="140"/>
        <end position="215"/>
    </location>
</feature>
<evidence type="ECO:0000256" key="6">
    <source>
        <dbReference type="ARBA" id="ARBA00022840"/>
    </source>
</evidence>
<feature type="compositionally biased region" description="Pro residues" evidence="7">
    <location>
        <begin position="149"/>
        <end position="159"/>
    </location>
</feature>
<dbReference type="InterPro" id="IPR000719">
    <property type="entry name" value="Prot_kinase_dom"/>
</dbReference>
<dbReference type="PANTHER" id="PTHR24346:SF84">
    <property type="entry name" value="TESTIS SPECIFIC SERINE KINASE 5"/>
    <property type="match status" value="1"/>
</dbReference>
<feature type="domain" description="Protein kinase" evidence="8">
    <location>
        <begin position="360"/>
        <end position="578"/>
    </location>
</feature>
<evidence type="ECO:0000256" key="7">
    <source>
        <dbReference type="SAM" id="MobiDB-lite"/>
    </source>
</evidence>
<evidence type="ECO:0000256" key="3">
    <source>
        <dbReference type="ARBA" id="ARBA00022679"/>
    </source>
</evidence>
<dbReference type="GO" id="GO:0050321">
    <property type="term" value="F:tau-protein kinase activity"/>
    <property type="evidence" value="ECO:0007669"/>
    <property type="project" value="TreeGrafter"/>
</dbReference>
<dbReference type="PANTHER" id="PTHR24346">
    <property type="entry name" value="MAP/MICROTUBULE AFFINITY-REGULATING KINASE"/>
    <property type="match status" value="1"/>
</dbReference>
<dbReference type="Gene3D" id="1.10.510.10">
    <property type="entry name" value="Transferase(Phosphotransferase) domain 1"/>
    <property type="match status" value="2"/>
</dbReference>
<dbReference type="AlphaFoldDB" id="A0A4U1F4I9"/>
<protein>
    <recommendedName>
        <fullName evidence="1">non-specific serine/threonine protein kinase</fullName>
        <ecNumber evidence="1">2.7.11.1</ecNumber>
    </recommendedName>
</protein>
<organism evidence="9 10">
    <name type="scientific">Monodon monoceros</name>
    <name type="common">Narwhal</name>
    <name type="synonym">Ceratodon monodon</name>
    <dbReference type="NCBI Taxonomy" id="40151"/>
    <lineage>
        <taxon>Eukaryota</taxon>
        <taxon>Metazoa</taxon>
        <taxon>Chordata</taxon>
        <taxon>Craniata</taxon>
        <taxon>Vertebrata</taxon>
        <taxon>Euteleostomi</taxon>
        <taxon>Mammalia</taxon>
        <taxon>Eutheria</taxon>
        <taxon>Laurasiatheria</taxon>
        <taxon>Artiodactyla</taxon>
        <taxon>Whippomorpha</taxon>
        <taxon>Cetacea</taxon>
        <taxon>Odontoceti</taxon>
        <taxon>Monodontidae</taxon>
        <taxon>Monodon</taxon>
    </lineage>
</organism>
<keyword evidence="4" id="KW-0547">Nucleotide-binding</keyword>
<dbReference type="InterPro" id="IPR011009">
    <property type="entry name" value="Kinase-like_dom_sf"/>
</dbReference>
<evidence type="ECO:0000256" key="4">
    <source>
        <dbReference type="ARBA" id="ARBA00022741"/>
    </source>
</evidence>
<dbReference type="SUPFAM" id="SSF56112">
    <property type="entry name" value="Protein kinase-like (PK-like)"/>
    <property type="match status" value="1"/>
</dbReference>
<evidence type="ECO:0000256" key="5">
    <source>
        <dbReference type="ARBA" id="ARBA00022777"/>
    </source>
</evidence>
<keyword evidence="2" id="KW-0723">Serine/threonine-protein kinase</keyword>
<feature type="non-terminal residue" evidence="9">
    <location>
        <position position="1"/>
    </location>
</feature>
<dbReference type="SMART" id="SM00220">
    <property type="entry name" value="S_TKc"/>
    <property type="match status" value="1"/>
</dbReference>
<reference evidence="10" key="1">
    <citation type="journal article" date="2019" name="IScience">
        <title>Narwhal Genome Reveals Long-Term Low Genetic Diversity despite Current Large Abundance Size.</title>
        <authorList>
            <person name="Westbury M.V."/>
            <person name="Petersen B."/>
            <person name="Garde E."/>
            <person name="Heide-Jorgensen M.P."/>
            <person name="Lorenzen E.D."/>
        </authorList>
    </citation>
    <scope>NUCLEOTIDE SEQUENCE [LARGE SCALE GENOMIC DNA]</scope>
</reference>
<feature type="compositionally biased region" description="Low complexity" evidence="7">
    <location>
        <begin position="623"/>
        <end position="632"/>
    </location>
</feature>
<dbReference type="GO" id="GO:0005524">
    <property type="term" value="F:ATP binding"/>
    <property type="evidence" value="ECO:0007669"/>
    <property type="project" value="UniProtKB-KW"/>
</dbReference>
<accession>A0A4U1F4I9</accession>
<comment type="caution">
    <text evidence="9">The sequence shown here is derived from an EMBL/GenBank/DDBJ whole genome shotgun (WGS) entry which is preliminary data.</text>
</comment>
<dbReference type="GO" id="GO:0005737">
    <property type="term" value="C:cytoplasm"/>
    <property type="evidence" value="ECO:0007669"/>
    <property type="project" value="TreeGrafter"/>
</dbReference>
<dbReference type="Proteomes" id="UP000308365">
    <property type="component" value="Unassembled WGS sequence"/>
</dbReference>
<sequence>QEVCGADRPVSTELTANRGDPILTPKRDERHVLAGAMVADDPADNSIPRPFGCQDHRGNHVTIMPPLKCPTLMIPAWVSWGPAPAGLLHLDHHRHAHSTALTPSSPRLLPDPHLTCLFSCAIVHSATWVRRGGPRVRSPGFPEGRLAELPPPAPIPSPNPVYLRSRGGRSPGSALPPAADRSGRGHAASPPPPLPRQPWPGARQPGPAPKRSLRSLRVRVRKLRLALGPAPGRPVTATPDCWAPVGQPCRPQGVRPATAQAQDAAPFPLCRVLVRHLHRDDPGTQTPPHIPGEASATPARRVSAPKAGSLTSTYLSRPCGELDGPNPFRSALTSGRSDQTFMDQRAFMEQVCQCRDNSYLPSSKKISSGAFSKVYLVAIKIVSTAEASVEFSCKFLPCEISSLSATYKHLNVVQLYETYRNSWRAYLVLEPAAHGDLPEHINAVSYDCRCPGLEQGAHRLFRQLVSAVAHCPNSGMAGLKNSRLSTFCGSVAYTALEVLTRKYSGEQADPGVILYAMVTGKLPFKERQSHRMLYLMRRGPTLRPGLSPECQDLIRGLRQLRPRARLGLQQVAAQHRRLPAAHALFRTVLSGITPVAKKPEESELPTSPDNVEPSADSDPPRPLLYLRRPQQQCTPLESASGPAPEPTESPPRRGATLPGWDSGARRRPVVR</sequence>
<evidence type="ECO:0000259" key="8">
    <source>
        <dbReference type="PROSITE" id="PS50011"/>
    </source>
</evidence>
<evidence type="ECO:0000313" key="10">
    <source>
        <dbReference type="Proteomes" id="UP000308365"/>
    </source>
</evidence>
<feature type="compositionally biased region" description="Pro residues" evidence="7">
    <location>
        <begin position="189"/>
        <end position="198"/>
    </location>
</feature>
<keyword evidence="5" id="KW-0418">Kinase</keyword>
<keyword evidence="6" id="KW-0067">ATP-binding</keyword>
<gene>
    <name evidence="9" type="ORF">EI555_001746</name>
</gene>
<dbReference type="Pfam" id="PF00069">
    <property type="entry name" value="Pkinase"/>
    <property type="match status" value="1"/>
</dbReference>
<name>A0A4U1F4I9_MONMO</name>
<proteinExistence type="predicted"/>
<evidence type="ECO:0000256" key="2">
    <source>
        <dbReference type="ARBA" id="ARBA00022527"/>
    </source>
</evidence>
<evidence type="ECO:0000256" key="1">
    <source>
        <dbReference type="ARBA" id="ARBA00012513"/>
    </source>
</evidence>
<dbReference type="EC" id="2.7.11.1" evidence="1"/>
<dbReference type="PROSITE" id="PS50011">
    <property type="entry name" value="PROTEIN_KINASE_DOM"/>
    <property type="match status" value="1"/>
</dbReference>
<keyword evidence="3" id="KW-0808">Transferase</keyword>
<evidence type="ECO:0000313" key="9">
    <source>
        <dbReference type="EMBL" id="TKC44301.1"/>
    </source>
</evidence>
<dbReference type="GO" id="GO:0035556">
    <property type="term" value="P:intracellular signal transduction"/>
    <property type="evidence" value="ECO:0007669"/>
    <property type="project" value="TreeGrafter"/>
</dbReference>
<feature type="region of interest" description="Disordered" evidence="7">
    <location>
        <begin position="279"/>
        <end position="307"/>
    </location>
</feature>
<dbReference type="GO" id="GO:0000226">
    <property type="term" value="P:microtubule cytoskeleton organization"/>
    <property type="evidence" value="ECO:0007669"/>
    <property type="project" value="TreeGrafter"/>
</dbReference>